<dbReference type="PANTHER" id="PTHR14931:SF2">
    <property type="entry name" value="LIGAND DEPENDENT NUCLEAR RECEPTOR COREPRESSOR"/>
    <property type="match status" value="1"/>
</dbReference>
<feature type="compositionally biased region" description="Polar residues" evidence="1">
    <location>
        <begin position="757"/>
        <end position="766"/>
    </location>
</feature>
<accession>A0AAN8MJW4</accession>
<feature type="compositionally biased region" description="Polar residues" evidence="1">
    <location>
        <begin position="1824"/>
        <end position="1857"/>
    </location>
</feature>
<evidence type="ECO:0000313" key="2">
    <source>
        <dbReference type="EMBL" id="KAK6328511.1"/>
    </source>
</evidence>
<feature type="compositionally biased region" description="Polar residues" evidence="1">
    <location>
        <begin position="1905"/>
        <end position="1925"/>
    </location>
</feature>
<dbReference type="EMBL" id="JAGTTL010000001">
    <property type="protein sequence ID" value="KAK6328511.1"/>
    <property type="molecule type" value="Genomic_DNA"/>
</dbReference>
<feature type="compositionally biased region" description="Polar residues" evidence="1">
    <location>
        <begin position="1413"/>
        <end position="1422"/>
    </location>
</feature>
<feature type="region of interest" description="Disordered" evidence="1">
    <location>
        <begin position="1719"/>
        <end position="1981"/>
    </location>
</feature>
<feature type="compositionally biased region" description="Polar residues" evidence="1">
    <location>
        <begin position="700"/>
        <end position="710"/>
    </location>
</feature>
<feature type="compositionally biased region" description="Basic and acidic residues" evidence="1">
    <location>
        <begin position="1814"/>
        <end position="1823"/>
    </location>
</feature>
<evidence type="ECO:0000313" key="3">
    <source>
        <dbReference type="Proteomes" id="UP001356427"/>
    </source>
</evidence>
<feature type="compositionally biased region" description="Basic and acidic residues" evidence="1">
    <location>
        <begin position="889"/>
        <end position="907"/>
    </location>
</feature>
<feature type="region of interest" description="Disordered" evidence="1">
    <location>
        <begin position="524"/>
        <end position="548"/>
    </location>
</feature>
<feature type="region of interest" description="Disordered" evidence="1">
    <location>
        <begin position="1280"/>
        <end position="1437"/>
    </location>
</feature>
<keyword evidence="3" id="KW-1185">Reference proteome</keyword>
<gene>
    <name evidence="2" type="ORF">J4Q44_G00004890</name>
</gene>
<dbReference type="InterPro" id="IPR028104">
    <property type="entry name" value="DUF4553"/>
</dbReference>
<feature type="compositionally biased region" description="Pro residues" evidence="1">
    <location>
        <begin position="168"/>
        <end position="188"/>
    </location>
</feature>
<dbReference type="Pfam" id="PF15090">
    <property type="entry name" value="DUF4553"/>
    <property type="match status" value="1"/>
</dbReference>
<evidence type="ECO:0000256" key="1">
    <source>
        <dbReference type="SAM" id="MobiDB-lite"/>
    </source>
</evidence>
<protein>
    <submittedName>
        <fullName evidence="2">Uncharacterized protein</fullName>
    </submittedName>
</protein>
<feature type="compositionally biased region" description="Polar residues" evidence="1">
    <location>
        <begin position="729"/>
        <end position="739"/>
    </location>
</feature>
<feature type="compositionally biased region" description="Basic residues" evidence="1">
    <location>
        <begin position="493"/>
        <end position="504"/>
    </location>
</feature>
<feature type="compositionally biased region" description="Polar residues" evidence="1">
    <location>
        <begin position="1934"/>
        <end position="1946"/>
    </location>
</feature>
<feature type="compositionally biased region" description="Basic and acidic residues" evidence="1">
    <location>
        <begin position="1312"/>
        <end position="1329"/>
    </location>
</feature>
<comment type="caution">
    <text evidence="2">The sequence shown here is derived from an EMBL/GenBank/DDBJ whole genome shotgun (WGS) entry which is preliminary data.</text>
</comment>
<dbReference type="PANTHER" id="PTHR14931">
    <property type="entry name" value="GENE 340-RELATED"/>
    <property type="match status" value="1"/>
</dbReference>
<feature type="compositionally biased region" description="Low complexity" evidence="1">
    <location>
        <begin position="1359"/>
        <end position="1371"/>
    </location>
</feature>
<feature type="region of interest" description="Disordered" evidence="1">
    <location>
        <begin position="960"/>
        <end position="1122"/>
    </location>
</feature>
<feature type="region of interest" description="Disordered" evidence="1">
    <location>
        <begin position="1224"/>
        <end position="1257"/>
    </location>
</feature>
<feature type="compositionally biased region" description="Polar residues" evidence="1">
    <location>
        <begin position="965"/>
        <end position="976"/>
    </location>
</feature>
<dbReference type="Proteomes" id="UP001356427">
    <property type="component" value="Unassembled WGS sequence"/>
</dbReference>
<feature type="compositionally biased region" description="Polar residues" evidence="1">
    <location>
        <begin position="1243"/>
        <end position="1255"/>
    </location>
</feature>
<feature type="compositionally biased region" description="Polar residues" evidence="1">
    <location>
        <begin position="1069"/>
        <end position="1091"/>
    </location>
</feature>
<feature type="region of interest" description="Disordered" evidence="1">
    <location>
        <begin position="700"/>
        <end position="923"/>
    </location>
</feature>
<organism evidence="2 3">
    <name type="scientific">Coregonus suidteri</name>
    <dbReference type="NCBI Taxonomy" id="861788"/>
    <lineage>
        <taxon>Eukaryota</taxon>
        <taxon>Metazoa</taxon>
        <taxon>Chordata</taxon>
        <taxon>Craniata</taxon>
        <taxon>Vertebrata</taxon>
        <taxon>Euteleostomi</taxon>
        <taxon>Actinopterygii</taxon>
        <taxon>Neopterygii</taxon>
        <taxon>Teleostei</taxon>
        <taxon>Protacanthopterygii</taxon>
        <taxon>Salmoniformes</taxon>
        <taxon>Salmonidae</taxon>
        <taxon>Coregoninae</taxon>
        <taxon>Coregonus</taxon>
    </lineage>
</organism>
<feature type="region of interest" description="Disordered" evidence="1">
    <location>
        <begin position="490"/>
        <end position="512"/>
    </location>
</feature>
<feature type="compositionally biased region" description="Low complexity" evidence="1">
    <location>
        <begin position="1092"/>
        <end position="1105"/>
    </location>
</feature>
<reference evidence="2 3" key="1">
    <citation type="submission" date="2021-04" db="EMBL/GenBank/DDBJ databases">
        <authorList>
            <person name="De Guttry C."/>
            <person name="Zahm M."/>
            <person name="Klopp C."/>
            <person name="Cabau C."/>
            <person name="Louis A."/>
            <person name="Berthelot C."/>
            <person name="Parey E."/>
            <person name="Roest Crollius H."/>
            <person name="Montfort J."/>
            <person name="Robinson-Rechavi M."/>
            <person name="Bucao C."/>
            <person name="Bouchez O."/>
            <person name="Gislard M."/>
            <person name="Lluch J."/>
            <person name="Milhes M."/>
            <person name="Lampietro C."/>
            <person name="Lopez Roques C."/>
            <person name="Donnadieu C."/>
            <person name="Braasch I."/>
            <person name="Desvignes T."/>
            <person name="Postlethwait J."/>
            <person name="Bobe J."/>
            <person name="Wedekind C."/>
            <person name="Guiguen Y."/>
        </authorList>
    </citation>
    <scope>NUCLEOTIDE SEQUENCE [LARGE SCALE GENOMIC DNA]</scope>
    <source>
        <strain evidence="2">Cs_M1</strain>
        <tissue evidence="2">Blood</tissue>
    </source>
</reference>
<sequence>MASLCKKQQCTIERRGIRQELDSWRHKLIHCVGFESILEGLFGSGLVEDLTLFKDCEPEGVSDWSFDENCLFCCLRRDKVKEHLVGLSNQGLESGAKPLLVKDQIKINRLEKQAEEFLSAVLYKKDVPSFSDPHIPVVAQAIMQRMIRQFAAEYTSKSSSSSQDGPSAPSPAPQPHPDQSLPPPPSLPPAASLGATVTASVPSQNPVLSKLLMADQDSPLDLTVKKPPPQPVEQDGVLDLSLKKGRARSSMSSLHSSHLSQTSTLRGECLELSPAKARDLQSTSTLEQFMAKLCVHHQRQIVDALGFLQTEVKAISSSSTSPASAFKPSCSVEHGALQGPSPEPCLETLEKGRIGQKLPMASTPKGPAEGRETVGTRSSRLAAPEKTPETAESRNVSGAAGPALDLCKPGPGESKALATLLRSTDNGESKPLSDHAPLKIKIMKSSSLADGKKLSSVLTTSLPACAGTMDKRQGNSDSSIRADTYSNGLGSSVKRHNHANHSTRQRGSFGRTRDMLVKQSPLQKTPTIIPPVSPRTARKTIKGSSYHRPRDSSSVCQFVTDPDLGHCDIVCIDKPITDCFQKWQHRRLPRHNARKSTRGHMYVEEMWELKTVRTLARKSARNYSGNCLTPMPDLNTLVTPKQVLGKPEGVPFVDMPFIGGILETVSQKTPSEHPAERELPGAGDIETAATSASEVELIVQTSQTDQSQCKEQTDPPPPSQSPPVENEQCAGTDSEQPRQSVAPEDSLAHTVVETAHQDVNSVNNDIVLSESPEQVVMGKDVNPSHKTSEEAELVQDKLQCVPEGQNVISETQQKESESLTPSMESTGDKEKNEVVSAGSIDKEQAEPMEHQSPDDQKPSEVPTESERKEVQETGKVEPDLAPSDGNNVPEEKNTDADSSSKKADEAVVKQSPPRRAEKQGIPARVIPSRVKEVAVIETENMIICGYVNGRPIGQSDRCLRERTAKNTPESTPTKTNRPIKASLKQTEKPSENVFEIPQVSPETPLAPVAAGKSVKSPLSKRPTKASLKQSEKPSENMPEVPQVSFPPDEVIKSPVSKRRTKTFKAKATQNLPDTKTPAEASQITITARQSIPDTPLVPDTPVDSPRSPEPRHPVRSARLQQAAAVTSPLLPVASPPLPVASPPLPVASPPLPVVSPPLPVVSPLLLVTSPPTEVAVTFIVPPEPSTSLPLPCTEFNPSLPVASPLLPIVPHLFPSFDQNSAVTQSSAELKVETAQPAPKPKPSKTQNTAVETRVQTRPKLRSSMMVVAKEVEVEKVVSLQVSSQGSAHTEGTIIKKSEAQAQSSPLRSKIIPKKEGEASKLAPSKEGEPSKLTSLKNSEEPTLLEKVEAPTSMDNKIPSGDSSRSSISSASDKPGRMPLRSESSKTEVASQSVTPTTPPTAVENRKSALRVQRSPTPSTSAPITAEKQSEVASPSRLKSPVRLLSPIKLKPERIIKSPLRDSPLLVSSPLPSSLVTPLLLPKLEPPVQSRHKFLELLDVEENQQKISNLNTRFDKMHRGWVQIDKEGQPTPKHKNKADRQAVIWKSKRRVRKPKSSEHQRYSLVQMLFKNDLDLASICRWYMESTETQSMVIVKKVNTRLPSETQLLFPGMSQGPSKGLFPSLQAERLKKHLKKFAIASPVKSNPKSQKLIAKVLAQDVSTSTPKGKEKRELTTATRISTKAYLSSAEAQPADGQKASAKAKNPAISWILRKYSNIREKMQGQQSSKKPKGAPRKEFKASKVKPSKPPKTKLAKPTKLKPATAQRQKLSVSGDKSVKEPSVVKTERAQPSPSRKTPAKAAVQERSVKTSSSSRTLRDIGRKESASPQRSTQRAMTPKAQKNTPASAITPKTESNKQQVGAEKAGVEKTMPTQAGETKRHSESRVSETKVTESKGAESKGTESEVESPQQNMDVKTSGSPDQVLTRSQRKMEATPSPSIPQSANSKPATKRANEPAQSESPKAATKRSQKSTQTPAKRTRKK</sequence>
<name>A0AAN8MJW4_9TELE</name>
<feature type="compositionally biased region" description="Basic and acidic residues" evidence="1">
    <location>
        <begin position="1875"/>
        <end position="1901"/>
    </location>
</feature>
<feature type="compositionally biased region" description="Low complexity" evidence="1">
    <location>
        <begin position="156"/>
        <end position="167"/>
    </location>
</feature>
<feature type="region of interest" description="Disordered" evidence="1">
    <location>
        <begin position="153"/>
        <end position="199"/>
    </location>
</feature>
<feature type="compositionally biased region" description="Basic residues" evidence="1">
    <location>
        <begin position="536"/>
        <end position="547"/>
    </location>
</feature>
<feature type="compositionally biased region" description="Polar residues" evidence="1">
    <location>
        <begin position="1386"/>
        <end position="1395"/>
    </location>
</feature>
<feature type="compositionally biased region" description="Low complexity" evidence="1">
    <location>
        <begin position="317"/>
        <end position="329"/>
    </location>
</feature>
<proteinExistence type="predicted"/>
<feature type="compositionally biased region" description="Basic residues" evidence="1">
    <location>
        <begin position="1055"/>
        <end position="1064"/>
    </location>
</feature>
<feature type="compositionally biased region" description="Basic and acidic residues" evidence="1">
    <location>
        <begin position="1337"/>
        <end position="1348"/>
    </location>
</feature>
<feature type="compositionally biased region" description="Basic and acidic residues" evidence="1">
    <location>
        <begin position="840"/>
        <end position="878"/>
    </location>
</feature>
<feature type="compositionally biased region" description="Basic residues" evidence="1">
    <location>
        <begin position="1740"/>
        <end position="1757"/>
    </location>
</feature>
<feature type="region of interest" description="Disordered" evidence="1">
    <location>
        <begin position="317"/>
        <end position="409"/>
    </location>
</feature>